<dbReference type="SFLD" id="SFLDG01129">
    <property type="entry name" value="C1.5:_HAD__Beta-PGM__Phosphata"/>
    <property type="match status" value="1"/>
</dbReference>
<evidence type="ECO:0000256" key="1">
    <source>
        <dbReference type="ARBA" id="ARBA00001946"/>
    </source>
</evidence>
<dbReference type="InterPro" id="IPR036412">
    <property type="entry name" value="HAD-like_sf"/>
</dbReference>
<keyword evidence="2" id="KW-0479">Metal-binding</keyword>
<evidence type="ECO:0000256" key="4">
    <source>
        <dbReference type="ARBA" id="ARBA00022842"/>
    </source>
</evidence>
<dbReference type="Gene3D" id="3.40.50.1000">
    <property type="entry name" value="HAD superfamily/HAD-like"/>
    <property type="match status" value="1"/>
</dbReference>
<dbReference type="GO" id="GO:0046872">
    <property type="term" value="F:metal ion binding"/>
    <property type="evidence" value="ECO:0007669"/>
    <property type="project" value="UniProtKB-KW"/>
</dbReference>
<evidence type="ECO:0008006" key="7">
    <source>
        <dbReference type="Google" id="ProtNLM"/>
    </source>
</evidence>
<evidence type="ECO:0000256" key="3">
    <source>
        <dbReference type="ARBA" id="ARBA00022801"/>
    </source>
</evidence>
<evidence type="ECO:0000313" key="6">
    <source>
        <dbReference type="Proteomes" id="UP000287188"/>
    </source>
</evidence>
<comment type="cofactor">
    <cofactor evidence="1">
        <name>Mg(2+)</name>
        <dbReference type="ChEBI" id="CHEBI:18420"/>
    </cofactor>
</comment>
<comment type="caution">
    <text evidence="5">The sequence shown here is derived from an EMBL/GenBank/DDBJ whole genome shotgun (WGS) entry which is preliminary data.</text>
</comment>
<dbReference type="GO" id="GO:0044281">
    <property type="term" value="P:small molecule metabolic process"/>
    <property type="evidence" value="ECO:0007669"/>
    <property type="project" value="UniProtKB-ARBA"/>
</dbReference>
<dbReference type="Proteomes" id="UP000287188">
    <property type="component" value="Unassembled WGS sequence"/>
</dbReference>
<dbReference type="SFLD" id="SFLDS00003">
    <property type="entry name" value="Haloacid_Dehalogenase"/>
    <property type="match status" value="1"/>
</dbReference>
<name>A0A402ABI7_9CHLR</name>
<evidence type="ECO:0000256" key="2">
    <source>
        <dbReference type="ARBA" id="ARBA00022723"/>
    </source>
</evidence>
<dbReference type="PRINTS" id="PR00413">
    <property type="entry name" value="HADHALOGNASE"/>
</dbReference>
<dbReference type="NCBIfam" id="TIGR01509">
    <property type="entry name" value="HAD-SF-IA-v3"/>
    <property type="match status" value="1"/>
</dbReference>
<dbReference type="PANTHER" id="PTHR46470:SF2">
    <property type="entry name" value="GLYCERALDEHYDE 3-PHOSPHATE PHOSPHATASE"/>
    <property type="match status" value="1"/>
</dbReference>
<proteinExistence type="predicted"/>
<dbReference type="EMBL" id="BIFS01000001">
    <property type="protein sequence ID" value="GCE16461.1"/>
    <property type="molecule type" value="Genomic_DNA"/>
</dbReference>
<protein>
    <recommendedName>
        <fullName evidence="7">Haloacid dehalogenase</fullName>
    </recommendedName>
</protein>
<dbReference type="InterPro" id="IPR006439">
    <property type="entry name" value="HAD-SF_hydro_IA"/>
</dbReference>
<keyword evidence="6" id="KW-1185">Reference proteome</keyword>
<organism evidence="5 6">
    <name type="scientific">Dictyobacter kobayashii</name>
    <dbReference type="NCBI Taxonomy" id="2014872"/>
    <lineage>
        <taxon>Bacteria</taxon>
        <taxon>Bacillati</taxon>
        <taxon>Chloroflexota</taxon>
        <taxon>Ktedonobacteria</taxon>
        <taxon>Ktedonobacterales</taxon>
        <taxon>Dictyobacteraceae</taxon>
        <taxon>Dictyobacter</taxon>
    </lineage>
</organism>
<dbReference type="AlphaFoldDB" id="A0A402ABI7"/>
<dbReference type="NCBIfam" id="TIGR01549">
    <property type="entry name" value="HAD-SF-IA-v1"/>
    <property type="match status" value="1"/>
</dbReference>
<dbReference type="InterPro" id="IPR051400">
    <property type="entry name" value="HAD-like_hydrolase"/>
</dbReference>
<accession>A0A402ABI7</accession>
<sequence length="248" mass="28027">MIIMTIRAIIFDLGGTLIDWPDWDDDVLRRWGLSYEYLCSKVPGRQWPEKERYVTAMRGAELAHWQRVNTEQASATPEEVLQEGFQTLNCAVSEAELLIALDGYGQAVNGWAMVFPDAVPTLLNLRKQGYRIGLLSNTWWAAAWHNSDLATHGLDNLLDVVLYTSELPHSKPHPEVFRIVSRRLEVDPVECIMVGDRLIDDVSGALGAGMRGIWKKTPYPWPEPTHIQPTATITQLAELLPLLETLNR</sequence>
<dbReference type="PANTHER" id="PTHR46470">
    <property type="entry name" value="N-ACYLNEURAMINATE-9-PHOSPHATASE"/>
    <property type="match status" value="1"/>
</dbReference>
<reference evidence="6" key="1">
    <citation type="submission" date="2018-12" db="EMBL/GenBank/DDBJ databases">
        <title>Tengunoibacter tsumagoiensis gen. nov., sp. nov., Dictyobacter kobayashii sp. nov., D. alpinus sp. nov., and D. joshuensis sp. nov. and description of Dictyobacteraceae fam. nov. within the order Ktedonobacterales isolated from Tengu-no-mugimeshi.</title>
        <authorList>
            <person name="Wang C.M."/>
            <person name="Zheng Y."/>
            <person name="Sakai Y."/>
            <person name="Toyoda A."/>
            <person name="Minakuchi Y."/>
            <person name="Abe K."/>
            <person name="Yokota A."/>
            <person name="Yabe S."/>
        </authorList>
    </citation>
    <scope>NUCLEOTIDE SEQUENCE [LARGE SCALE GENOMIC DNA]</scope>
    <source>
        <strain evidence="6">Uno11</strain>
    </source>
</reference>
<dbReference type="OrthoDB" id="9802350at2"/>
<dbReference type="Pfam" id="PF00702">
    <property type="entry name" value="Hydrolase"/>
    <property type="match status" value="1"/>
</dbReference>
<dbReference type="GO" id="GO:0016791">
    <property type="term" value="F:phosphatase activity"/>
    <property type="evidence" value="ECO:0007669"/>
    <property type="project" value="TreeGrafter"/>
</dbReference>
<dbReference type="InterPro" id="IPR023214">
    <property type="entry name" value="HAD_sf"/>
</dbReference>
<gene>
    <name evidence="5" type="ORF">KDK_02610</name>
</gene>
<dbReference type="SUPFAM" id="SSF56784">
    <property type="entry name" value="HAD-like"/>
    <property type="match status" value="1"/>
</dbReference>
<keyword evidence="4" id="KW-0460">Magnesium</keyword>
<evidence type="ECO:0000313" key="5">
    <source>
        <dbReference type="EMBL" id="GCE16461.1"/>
    </source>
</evidence>
<keyword evidence="3" id="KW-0378">Hydrolase</keyword>